<feature type="transmembrane region" description="Helical" evidence="7">
    <location>
        <begin position="288"/>
        <end position="310"/>
    </location>
</feature>
<gene>
    <name evidence="9" type="ORF">GLO26_00885</name>
</gene>
<evidence type="ECO:0000256" key="7">
    <source>
        <dbReference type="RuleBase" id="RU363032"/>
    </source>
</evidence>
<dbReference type="Gene3D" id="3.40.190.10">
    <property type="entry name" value="Periplasmic binding protein-like II"/>
    <property type="match status" value="2"/>
</dbReference>
<keyword evidence="5 7" id="KW-1133">Transmembrane helix</keyword>
<dbReference type="NCBIfam" id="TIGR01726">
    <property type="entry name" value="HEQRo_perm_3TM"/>
    <property type="match status" value="1"/>
</dbReference>
<dbReference type="PANTHER" id="PTHR30614">
    <property type="entry name" value="MEMBRANE COMPONENT OF AMINO ACID ABC TRANSPORTER"/>
    <property type="match status" value="1"/>
</dbReference>
<keyword evidence="2 7" id="KW-0813">Transport</keyword>
<evidence type="ECO:0000256" key="2">
    <source>
        <dbReference type="ARBA" id="ARBA00022448"/>
    </source>
</evidence>
<protein>
    <submittedName>
        <fullName evidence="9">ABC transporter permease subunit</fullName>
    </submittedName>
</protein>
<dbReference type="PROSITE" id="PS50928">
    <property type="entry name" value="ABC_TM1"/>
    <property type="match status" value="1"/>
</dbReference>
<dbReference type="Proteomes" id="UP000638836">
    <property type="component" value="Unassembled WGS sequence"/>
</dbReference>
<feature type="transmembrane region" description="Helical" evidence="7">
    <location>
        <begin position="322"/>
        <end position="343"/>
    </location>
</feature>
<dbReference type="CDD" id="cd06261">
    <property type="entry name" value="TM_PBP2"/>
    <property type="match status" value="1"/>
</dbReference>
<comment type="similarity">
    <text evidence="7">Belongs to the binding-protein-dependent transport system permease family.</text>
</comment>
<dbReference type="InterPro" id="IPR001638">
    <property type="entry name" value="Solute-binding_3/MltF_N"/>
</dbReference>
<accession>A0ABR7T8H8</accession>
<feature type="transmembrane region" description="Helical" evidence="7">
    <location>
        <begin position="454"/>
        <end position="473"/>
    </location>
</feature>
<feature type="transmembrane region" description="Helical" evidence="7">
    <location>
        <begin position="349"/>
        <end position="370"/>
    </location>
</feature>
<dbReference type="InterPro" id="IPR000515">
    <property type="entry name" value="MetI-like"/>
</dbReference>
<dbReference type="SUPFAM" id="SSF53850">
    <property type="entry name" value="Periplasmic binding protein-like II"/>
    <property type="match status" value="1"/>
</dbReference>
<dbReference type="RefSeq" id="WP_023178865.1">
    <property type="nucleotide sequence ID" value="NZ_WNJQ01000001.1"/>
</dbReference>
<evidence type="ECO:0000256" key="6">
    <source>
        <dbReference type="ARBA" id="ARBA00023136"/>
    </source>
</evidence>
<dbReference type="InterPro" id="IPR010065">
    <property type="entry name" value="AA_ABC_transptr_permease_3TM"/>
</dbReference>
<evidence type="ECO:0000256" key="4">
    <source>
        <dbReference type="ARBA" id="ARBA00022692"/>
    </source>
</evidence>
<keyword evidence="4 7" id="KW-0812">Transmembrane</keyword>
<dbReference type="Gene3D" id="1.10.3720.10">
    <property type="entry name" value="MetI-like"/>
    <property type="match status" value="1"/>
</dbReference>
<evidence type="ECO:0000313" key="10">
    <source>
        <dbReference type="Proteomes" id="UP000638836"/>
    </source>
</evidence>
<dbReference type="CDD" id="cd13619">
    <property type="entry name" value="PBP2_GlnP"/>
    <property type="match status" value="1"/>
</dbReference>
<dbReference type="InterPro" id="IPR035906">
    <property type="entry name" value="MetI-like_sf"/>
</dbReference>
<proteinExistence type="inferred from homology"/>
<evidence type="ECO:0000256" key="5">
    <source>
        <dbReference type="ARBA" id="ARBA00022989"/>
    </source>
</evidence>
<evidence type="ECO:0000256" key="1">
    <source>
        <dbReference type="ARBA" id="ARBA00004651"/>
    </source>
</evidence>
<dbReference type="Pfam" id="PF00528">
    <property type="entry name" value="BPD_transp_1"/>
    <property type="match status" value="1"/>
</dbReference>
<dbReference type="Pfam" id="PF00497">
    <property type="entry name" value="SBP_bac_3"/>
    <property type="match status" value="1"/>
</dbReference>
<evidence type="ECO:0000259" key="8">
    <source>
        <dbReference type="PROSITE" id="PS50928"/>
    </source>
</evidence>
<keyword evidence="6 7" id="KW-0472">Membrane</keyword>
<name>A0ABR7T8H8_9LACT</name>
<sequence length="483" mass="53121">MKLQKHSFIILMTTLLFTLISTLFLPVSASAQEIDKTYIIGTDITFAPFEYKDAEGDYKGIDVDLLDAIAKDQGFNYELRPLGFSAALQALETNQVDGMIAGMSITPERQESFDFSEPYFESGVVMAVSKSNDDITSYEDLEGKTVAIKVGTTGAAFAQSIQEEYGFEVNTFEDSANMYEDVQTGNSDAAFEDYPVMAYAIQSGLELKIPTDPEPGDNYGFAVNKEQNAELLEMFNNGLINIRANGTYDDIINSYLGDTTQKETANLGFFGLIQQNGGELLKGLGRTLLLTITAFVIATILGVIFGLFSATPNRALNWIATIYVDILRGIPLIVLAFFIYFSIPQFLSIQIPAYIAGVITLSLNTTAYIAELVRGGIQAVDPGQLEASRSLGLTYNTSMRKVVLPQAVKIMIPSFINQFVITLKDTSILSVIGIVELTQTGKIIIARTYSSGNMWLIVGLMYIIIITILTKFSNYLERRLSND</sequence>
<dbReference type="SUPFAM" id="SSF161098">
    <property type="entry name" value="MetI-like"/>
    <property type="match status" value="1"/>
</dbReference>
<keyword evidence="10" id="KW-1185">Reference proteome</keyword>
<evidence type="ECO:0000313" key="9">
    <source>
        <dbReference type="EMBL" id="MBC9824383.1"/>
    </source>
</evidence>
<dbReference type="EMBL" id="WNJQ01000001">
    <property type="protein sequence ID" value="MBC9824383.1"/>
    <property type="molecule type" value="Genomic_DNA"/>
</dbReference>
<feature type="domain" description="ABC transmembrane type-1" evidence="8">
    <location>
        <begin position="284"/>
        <end position="473"/>
    </location>
</feature>
<organism evidence="9 10">
    <name type="scientific">Carnobacterium inhibens</name>
    <dbReference type="NCBI Taxonomy" id="147709"/>
    <lineage>
        <taxon>Bacteria</taxon>
        <taxon>Bacillati</taxon>
        <taxon>Bacillota</taxon>
        <taxon>Bacilli</taxon>
        <taxon>Lactobacillales</taxon>
        <taxon>Carnobacteriaceae</taxon>
        <taxon>Carnobacterium</taxon>
    </lineage>
</organism>
<dbReference type="InterPro" id="IPR043429">
    <property type="entry name" value="ArtM/GltK/GlnP/TcyL/YhdX-like"/>
</dbReference>
<dbReference type="PANTHER" id="PTHR30614:SF46">
    <property type="entry name" value="ABC TRANSPORTER MEMBRANE SPANNING PERMEASE-GLUTAMINE TRANSPORT"/>
    <property type="match status" value="1"/>
</dbReference>
<dbReference type="SMART" id="SM00062">
    <property type="entry name" value="PBPb"/>
    <property type="match status" value="1"/>
</dbReference>
<comment type="caution">
    <text evidence="9">The sequence shown here is derived from an EMBL/GenBank/DDBJ whole genome shotgun (WGS) entry which is preliminary data.</text>
</comment>
<dbReference type="InterPro" id="IPR001320">
    <property type="entry name" value="Iontro_rcpt_C"/>
</dbReference>
<dbReference type="SMART" id="SM00079">
    <property type="entry name" value="PBPe"/>
    <property type="match status" value="1"/>
</dbReference>
<evidence type="ECO:0000256" key="3">
    <source>
        <dbReference type="ARBA" id="ARBA00022475"/>
    </source>
</evidence>
<reference evidence="9 10" key="1">
    <citation type="journal article" date="2020" name="Microorganisms">
        <title>New Insight into Antimicrobial Compounds from Food and Marine-Sourced Carnobacterium Species through Phenotype and Genome Analyses.</title>
        <authorList>
            <person name="Begrem S."/>
            <person name="Ivaniuk F."/>
            <person name="Gigout-Chevalier F."/>
            <person name="Kolypczuk L."/>
            <person name="Bonnetot S."/>
            <person name="Leroi F."/>
            <person name="Grovel O."/>
            <person name="Delbarre-Ladrat C."/>
            <person name="Passerini D."/>
        </authorList>
    </citation>
    <scope>NUCLEOTIDE SEQUENCE [LARGE SCALE GENOMIC DNA]</scope>
    <source>
        <strain evidence="9 10">MIP2551</strain>
    </source>
</reference>
<keyword evidence="3" id="KW-1003">Cell membrane</keyword>
<comment type="subcellular location">
    <subcellularLocation>
        <location evidence="1 7">Cell membrane</location>
        <topology evidence="1 7">Multi-pass membrane protein</topology>
    </subcellularLocation>
</comment>